<dbReference type="PATRIC" id="fig|692370.5.peg.1036"/>
<dbReference type="AlphaFoldDB" id="A0A1B2ABS1"/>
<evidence type="ECO:0000256" key="1">
    <source>
        <dbReference type="SAM" id="Phobius"/>
    </source>
</evidence>
<dbReference type="Proteomes" id="UP000092932">
    <property type="component" value="Chromosome"/>
</dbReference>
<sequence length="91" mass="10492">MSFWTAFVVTVAIIAFTAMRIVRYNTEGSRRTLARPPSDDGDKVALRREVEDLRERIKVLERITTETNTTAALETRRVADEIEALRDREHS</sequence>
<dbReference type="OrthoDB" id="7579171at2"/>
<protein>
    <recommendedName>
        <fullName evidence="4">Phage shock protein B</fullName>
    </recommendedName>
</protein>
<organism evidence="2 3">
    <name type="scientific">Tsuneonella dongtanensis</name>
    <dbReference type="NCBI Taxonomy" id="692370"/>
    <lineage>
        <taxon>Bacteria</taxon>
        <taxon>Pseudomonadati</taxon>
        <taxon>Pseudomonadota</taxon>
        <taxon>Alphaproteobacteria</taxon>
        <taxon>Sphingomonadales</taxon>
        <taxon>Erythrobacteraceae</taxon>
        <taxon>Tsuneonella</taxon>
    </lineage>
</organism>
<evidence type="ECO:0008006" key="4">
    <source>
        <dbReference type="Google" id="ProtNLM"/>
    </source>
</evidence>
<keyword evidence="3" id="KW-1185">Reference proteome</keyword>
<dbReference type="KEGG" id="ado:A6F68_01022"/>
<keyword evidence="1" id="KW-0472">Membrane</keyword>
<proteinExistence type="predicted"/>
<evidence type="ECO:0000313" key="2">
    <source>
        <dbReference type="EMBL" id="ANY19544.1"/>
    </source>
</evidence>
<keyword evidence="1" id="KW-0812">Transmembrane</keyword>
<dbReference type="STRING" id="692370.A6F68_01022"/>
<feature type="transmembrane region" description="Helical" evidence="1">
    <location>
        <begin position="6"/>
        <end position="22"/>
    </location>
</feature>
<name>A0A1B2ABS1_9SPHN</name>
<accession>A0A1B2ABS1</accession>
<dbReference type="RefSeq" id="WP_067677043.1">
    <property type="nucleotide sequence ID" value="NZ_CP016591.1"/>
</dbReference>
<evidence type="ECO:0000313" key="3">
    <source>
        <dbReference type="Proteomes" id="UP000092932"/>
    </source>
</evidence>
<dbReference type="EMBL" id="CP016591">
    <property type="protein sequence ID" value="ANY19544.1"/>
    <property type="molecule type" value="Genomic_DNA"/>
</dbReference>
<keyword evidence="1" id="KW-1133">Transmembrane helix</keyword>
<reference evidence="2 3" key="1">
    <citation type="submission" date="2016-07" db="EMBL/GenBank/DDBJ databases">
        <title>Complete genome sequence of Altererythrobacter dongtanensis KCTC 22672, a type strain with esterase isolated from tidal flat.</title>
        <authorList>
            <person name="Cheng H."/>
            <person name="Wu Y.-H."/>
            <person name="Zhou P."/>
            <person name="Huo Y.-Y."/>
            <person name="Wang C.-S."/>
            <person name="Xu X.-W."/>
        </authorList>
    </citation>
    <scope>NUCLEOTIDE SEQUENCE [LARGE SCALE GENOMIC DNA]</scope>
    <source>
        <strain evidence="2 3">KCTC 22672</strain>
    </source>
</reference>
<gene>
    <name evidence="2" type="ORF">A6F68_01022</name>
</gene>